<dbReference type="Proteomes" id="UP000604241">
    <property type="component" value="Unassembled WGS sequence"/>
</dbReference>
<evidence type="ECO:0000313" key="3">
    <source>
        <dbReference type="EMBL" id="MBD7917972.1"/>
    </source>
</evidence>
<keyword evidence="1" id="KW-0732">Signal</keyword>
<feature type="signal peptide" evidence="1">
    <location>
        <begin position="1"/>
        <end position="41"/>
    </location>
</feature>
<accession>A0ABR8QC23</accession>
<dbReference type="RefSeq" id="WP_191781676.1">
    <property type="nucleotide sequence ID" value="NZ_JACSQV010000004.1"/>
</dbReference>
<evidence type="ECO:0000256" key="1">
    <source>
        <dbReference type="SAM" id="SignalP"/>
    </source>
</evidence>
<feature type="chain" id="PRO_5045521596" evidence="1">
    <location>
        <begin position="42"/>
        <end position="370"/>
    </location>
</feature>
<evidence type="ECO:0000259" key="2">
    <source>
        <dbReference type="Pfam" id="PF09084"/>
    </source>
</evidence>
<name>A0ABR8QC23_9CELL</name>
<dbReference type="InterPro" id="IPR015168">
    <property type="entry name" value="SsuA/THI5"/>
</dbReference>
<dbReference type="Pfam" id="PF09084">
    <property type="entry name" value="NMT1"/>
    <property type="match status" value="1"/>
</dbReference>
<dbReference type="EMBL" id="JACSQV010000004">
    <property type="protein sequence ID" value="MBD7917972.1"/>
    <property type="molecule type" value="Genomic_DNA"/>
</dbReference>
<reference evidence="3 4" key="1">
    <citation type="submission" date="2020-08" db="EMBL/GenBank/DDBJ databases">
        <title>A Genomic Blueprint of the Chicken Gut Microbiome.</title>
        <authorList>
            <person name="Gilroy R."/>
            <person name="Ravi A."/>
            <person name="Getino M."/>
            <person name="Pursley I."/>
            <person name="Horton D.L."/>
            <person name="Alikhan N.-F."/>
            <person name="Baker D."/>
            <person name="Gharbi K."/>
            <person name="Hall N."/>
            <person name="Watson M."/>
            <person name="Adriaenssens E.M."/>
            <person name="Foster-Nyarko E."/>
            <person name="Jarju S."/>
            <person name="Secka A."/>
            <person name="Antonio M."/>
            <person name="Oren A."/>
            <person name="Chaudhuri R."/>
            <person name="La Ragione R.M."/>
            <person name="Hildebrand F."/>
            <person name="Pallen M.J."/>
        </authorList>
    </citation>
    <scope>NUCLEOTIDE SEQUENCE [LARGE SCALE GENOMIC DNA]</scope>
    <source>
        <strain evidence="3 4">Sa3CUA2</strain>
    </source>
</reference>
<evidence type="ECO:0000313" key="4">
    <source>
        <dbReference type="Proteomes" id="UP000604241"/>
    </source>
</evidence>
<comment type="caution">
    <text evidence="3">The sequence shown here is derived from an EMBL/GenBank/DDBJ whole genome shotgun (WGS) entry which is preliminary data.</text>
</comment>
<dbReference type="SUPFAM" id="SSF53850">
    <property type="entry name" value="Periplasmic binding protein-like II"/>
    <property type="match status" value="1"/>
</dbReference>
<sequence>MPFAHPARTRSGRTARHRLAAVAAATLLPALLAACAGDASADAPSTTAATAALPTEVPAGTTLVVGDPTTQKAVEIAGDDLDSDLGFTIEWANLSGGPQTTEAFRAGALDVGAVADIPPIHAEWTGLDVKIVSAVYREDWQENPIYEFGVAPGVDGVESLEDFAGHRIAYSPGQAQGVIVLRALQEAGLAQDDVTLVELPSNGDVYTTALAAGEVDIAPIGGVQIARYLEKYEADGAHTVRHGLRDDPSHLYAPTAVIDDPAKAAALRAYVRLWAQAKLWVHDHPEEWKAGYYVADQGLSPADADYLVERAGTPDVPADWSEAIARHQETIELLAQATGNDVLDAADLWDQRFAPVVAEAVAAYREKGTS</sequence>
<dbReference type="Gene3D" id="3.40.190.10">
    <property type="entry name" value="Periplasmic binding protein-like II"/>
    <property type="match status" value="2"/>
</dbReference>
<organism evidence="3 4">
    <name type="scientific">Cellulomonas avistercoris</name>
    <dbReference type="NCBI Taxonomy" id="2762242"/>
    <lineage>
        <taxon>Bacteria</taxon>
        <taxon>Bacillati</taxon>
        <taxon>Actinomycetota</taxon>
        <taxon>Actinomycetes</taxon>
        <taxon>Micrococcales</taxon>
        <taxon>Cellulomonadaceae</taxon>
        <taxon>Cellulomonas</taxon>
    </lineage>
</organism>
<dbReference type="PANTHER" id="PTHR30024">
    <property type="entry name" value="ALIPHATIC SULFONATES-BINDING PROTEIN-RELATED"/>
    <property type="match status" value="1"/>
</dbReference>
<proteinExistence type="predicted"/>
<keyword evidence="4" id="KW-1185">Reference proteome</keyword>
<protein>
    <submittedName>
        <fullName evidence="3">ABC transporter substrate-binding protein</fullName>
    </submittedName>
</protein>
<gene>
    <name evidence="3" type="ORF">H9657_06730</name>
</gene>
<feature type="domain" description="SsuA/THI5-like" evidence="2">
    <location>
        <begin position="98"/>
        <end position="287"/>
    </location>
</feature>